<dbReference type="InterPro" id="IPR023214">
    <property type="entry name" value="HAD_sf"/>
</dbReference>
<evidence type="ECO:0000256" key="1">
    <source>
        <dbReference type="ARBA" id="ARBA00000830"/>
    </source>
</evidence>
<dbReference type="InterPro" id="IPR036412">
    <property type="entry name" value="HAD-like_sf"/>
</dbReference>
<protein>
    <recommendedName>
        <fullName evidence="4">phosphoglycolate phosphatase</fullName>
        <ecNumber evidence="4">3.1.3.18</ecNumber>
    </recommendedName>
</protein>
<dbReference type="EC" id="3.1.3.18" evidence="4"/>
<comment type="catalytic activity">
    <reaction evidence="1">
        <text>2-phosphoglycolate + H2O = glycolate + phosphate</text>
        <dbReference type="Rhea" id="RHEA:14369"/>
        <dbReference type="ChEBI" id="CHEBI:15377"/>
        <dbReference type="ChEBI" id="CHEBI:29805"/>
        <dbReference type="ChEBI" id="CHEBI:43474"/>
        <dbReference type="ChEBI" id="CHEBI:58033"/>
        <dbReference type="EC" id="3.1.3.18"/>
    </reaction>
</comment>
<sequence>MKSSLSNYKLIFWDFDGVIKDSVNVKTEAYLSLFPNIAKETLHRIRNHHLNYGGISRFEKIPLYLEWAGLPSSSFDIKKYLDQFEIFVVQRVIASPWIPGVEEFLKRKPLSQKFVIVTGTPENEILEIIKELNIDMLFDRVYGAPTEKEKAINLTLEEFHIDKESSILIGDSKTDWLAAQSTGIDFLYKESELDEFSKQFKGNKIRDFLGLI</sequence>
<dbReference type="Pfam" id="PF13419">
    <property type="entry name" value="HAD_2"/>
    <property type="match status" value="1"/>
</dbReference>
<keyword evidence="6" id="KW-1185">Reference proteome</keyword>
<evidence type="ECO:0000256" key="2">
    <source>
        <dbReference type="ARBA" id="ARBA00004818"/>
    </source>
</evidence>
<evidence type="ECO:0000313" key="6">
    <source>
        <dbReference type="Proteomes" id="UP000298200"/>
    </source>
</evidence>
<name>A0ABY2LYB7_9LEPT</name>
<evidence type="ECO:0000256" key="4">
    <source>
        <dbReference type="ARBA" id="ARBA00013078"/>
    </source>
</evidence>
<keyword evidence="5" id="KW-0378">Hydrolase</keyword>
<gene>
    <name evidence="5" type="ORF">EHQ46_17175</name>
</gene>
<proteinExistence type="inferred from homology"/>
<dbReference type="GO" id="GO:0016787">
    <property type="term" value="F:hydrolase activity"/>
    <property type="evidence" value="ECO:0007669"/>
    <property type="project" value="UniProtKB-KW"/>
</dbReference>
<dbReference type="InterPro" id="IPR050155">
    <property type="entry name" value="HAD-like_hydrolase_sf"/>
</dbReference>
<organism evidence="5 6">
    <name type="scientific">Leptospira yanagawae</name>
    <dbReference type="NCBI Taxonomy" id="293069"/>
    <lineage>
        <taxon>Bacteria</taxon>
        <taxon>Pseudomonadati</taxon>
        <taxon>Spirochaetota</taxon>
        <taxon>Spirochaetia</taxon>
        <taxon>Leptospirales</taxon>
        <taxon>Leptospiraceae</taxon>
        <taxon>Leptospira</taxon>
    </lineage>
</organism>
<evidence type="ECO:0000256" key="3">
    <source>
        <dbReference type="ARBA" id="ARBA00006171"/>
    </source>
</evidence>
<dbReference type="Gene3D" id="1.10.150.240">
    <property type="entry name" value="Putative phosphatase, domain 2"/>
    <property type="match status" value="1"/>
</dbReference>
<dbReference type="InterPro" id="IPR023198">
    <property type="entry name" value="PGP-like_dom2"/>
</dbReference>
<dbReference type="PANTHER" id="PTHR43434">
    <property type="entry name" value="PHOSPHOGLYCOLATE PHOSPHATASE"/>
    <property type="match status" value="1"/>
</dbReference>
<dbReference type="SFLD" id="SFLDG01129">
    <property type="entry name" value="C1.5:_HAD__Beta-PGM__Phosphata"/>
    <property type="match status" value="1"/>
</dbReference>
<dbReference type="SUPFAM" id="SSF56784">
    <property type="entry name" value="HAD-like"/>
    <property type="match status" value="1"/>
</dbReference>
<comment type="caution">
    <text evidence="5">The sequence shown here is derived from an EMBL/GenBank/DDBJ whole genome shotgun (WGS) entry which is preliminary data.</text>
</comment>
<accession>A0ABY2LYB7</accession>
<dbReference type="Gene3D" id="3.40.50.1000">
    <property type="entry name" value="HAD superfamily/HAD-like"/>
    <property type="match status" value="1"/>
</dbReference>
<dbReference type="SFLD" id="SFLDS00003">
    <property type="entry name" value="Haloacid_Dehalogenase"/>
    <property type="match status" value="1"/>
</dbReference>
<dbReference type="RefSeq" id="WP_135637359.1">
    <property type="nucleotide sequence ID" value="NZ_RQFU01000026.1"/>
</dbReference>
<evidence type="ECO:0000313" key="5">
    <source>
        <dbReference type="EMBL" id="TGL16960.1"/>
    </source>
</evidence>
<dbReference type="PANTHER" id="PTHR43434:SF1">
    <property type="entry name" value="PHOSPHOGLYCOLATE PHOSPHATASE"/>
    <property type="match status" value="1"/>
</dbReference>
<dbReference type="EMBL" id="RQFU01000026">
    <property type="protein sequence ID" value="TGL16960.1"/>
    <property type="molecule type" value="Genomic_DNA"/>
</dbReference>
<dbReference type="InterPro" id="IPR041492">
    <property type="entry name" value="HAD_2"/>
</dbReference>
<dbReference type="Proteomes" id="UP000298200">
    <property type="component" value="Unassembled WGS sequence"/>
</dbReference>
<comment type="pathway">
    <text evidence="2">Organic acid metabolism; glycolate biosynthesis; glycolate from 2-phosphoglycolate: step 1/1.</text>
</comment>
<comment type="similarity">
    <text evidence="3">Belongs to the HAD-like hydrolase superfamily. CbbY/CbbZ/Gph/YieH family.</text>
</comment>
<reference evidence="6" key="1">
    <citation type="journal article" date="2019" name="PLoS Negl. Trop. Dis.">
        <title>Revisiting the worldwide diversity of Leptospira species in the environment.</title>
        <authorList>
            <person name="Vincent A.T."/>
            <person name="Schiettekatte O."/>
            <person name="Bourhy P."/>
            <person name="Veyrier F.J."/>
            <person name="Picardeau M."/>
        </authorList>
    </citation>
    <scope>NUCLEOTIDE SEQUENCE [LARGE SCALE GENOMIC DNA]</scope>
    <source>
        <strain evidence="6">201800272</strain>
    </source>
</reference>